<gene>
    <name evidence="2" type="ORF">PTE30175_02230</name>
</gene>
<dbReference type="RefSeq" id="WP_150697125.1">
    <property type="nucleotide sequence ID" value="NZ_CABPRZ010000008.1"/>
</dbReference>
<dbReference type="CDD" id="cd05271">
    <property type="entry name" value="NDUFA9_like_SDR_a"/>
    <property type="match status" value="1"/>
</dbReference>
<name>A0A5E4UWQ6_9BURK</name>
<dbReference type="OrthoDB" id="5292533at2"/>
<keyword evidence="3" id="KW-1185">Reference proteome</keyword>
<dbReference type="InterPro" id="IPR001509">
    <property type="entry name" value="Epimerase_deHydtase"/>
</dbReference>
<feature type="domain" description="NAD-dependent epimerase/dehydratase" evidence="1">
    <location>
        <begin position="6"/>
        <end position="214"/>
    </location>
</feature>
<proteinExistence type="predicted"/>
<dbReference type="PANTHER" id="PTHR12126">
    <property type="entry name" value="NADH-UBIQUINONE OXIDOREDUCTASE 39 KDA SUBUNIT-RELATED"/>
    <property type="match status" value="1"/>
</dbReference>
<reference evidence="2 3" key="1">
    <citation type="submission" date="2019-08" db="EMBL/GenBank/DDBJ databases">
        <authorList>
            <person name="Peeters C."/>
        </authorList>
    </citation>
    <scope>NUCLEOTIDE SEQUENCE [LARGE SCALE GENOMIC DNA]</scope>
    <source>
        <strain evidence="2 3">LMG 30175</strain>
    </source>
</reference>
<dbReference type="SUPFAM" id="SSF51735">
    <property type="entry name" value="NAD(P)-binding Rossmann-fold domains"/>
    <property type="match status" value="1"/>
</dbReference>
<dbReference type="Gene3D" id="3.40.50.720">
    <property type="entry name" value="NAD(P)-binding Rossmann-like Domain"/>
    <property type="match status" value="1"/>
</dbReference>
<sequence>MPYILCVIGGSGFIGAHLVSKLAAAGHVVRVPTRRAEAAKALGVLPGVDLIECNVHDPSALAGVVAGCDVVVNLVGILHGDPGTPYGDAFKRAHVELPRRIAEAAAAAGVARFLHMSALGADPQGPSMYLRSKGDGENAARSTNVPVTIFRPSVVFGPDDHFLNTFARLQRRLPFVPLAKADARFQPIYVGDVAQVFVNALGDDRTVGRAYALGGPRVYTLAELVRFAGAACGCERPIIPLSDAAARMQAALFERLPGEPVITRDNLDSMSVDSVLDGPVAPELHLEPQGLEIAADYLSGAGWLRRLAGYRTYAGR</sequence>
<dbReference type="AlphaFoldDB" id="A0A5E4UWQ6"/>
<organism evidence="2 3">
    <name type="scientific">Pandoraea terrae</name>
    <dbReference type="NCBI Taxonomy" id="1537710"/>
    <lineage>
        <taxon>Bacteria</taxon>
        <taxon>Pseudomonadati</taxon>
        <taxon>Pseudomonadota</taxon>
        <taxon>Betaproteobacteria</taxon>
        <taxon>Burkholderiales</taxon>
        <taxon>Burkholderiaceae</taxon>
        <taxon>Pandoraea</taxon>
    </lineage>
</organism>
<dbReference type="InterPro" id="IPR036291">
    <property type="entry name" value="NAD(P)-bd_dom_sf"/>
</dbReference>
<evidence type="ECO:0000313" key="3">
    <source>
        <dbReference type="Proteomes" id="UP000414233"/>
    </source>
</evidence>
<dbReference type="PANTHER" id="PTHR12126:SF11">
    <property type="entry name" value="NADH DEHYDROGENASE [UBIQUINONE] 1 ALPHA SUBCOMPLEX SUBUNIT 9, MITOCHONDRIAL"/>
    <property type="match status" value="1"/>
</dbReference>
<protein>
    <submittedName>
        <fullName evidence="2">NAD-dependent dehydratase</fullName>
    </submittedName>
</protein>
<dbReference type="GO" id="GO:0044877">
    <property type="term" value="F:protein-containing complex binding"/>
    <property type="evidence" value="ECO:0007669"/>
    <property type="project" value="TreeGrafter"/>
</dbReference>
<dbReference type="Pfam" id="PF01370">
    <property type="entry name" value="Epimerase"/>
    <property type="match status" value="1"/>
</dbReference>
<evidence type="ECO:0000313" key="2">
    <source>
        <dbReference type="EMBL" id="VVE04377.1"/>
    </source>
</evidence>
<dbReference type="EMBL" id="CABPRZ010000008">
    <property type="protein sequence ID" value="VVE04377.1"/>
    <property type="molecule type" value="Genomic_DNA"/>
</dbReference>
<dbReference type="InterPro" id="IPR051207">
    <property type="entry name" value="ComplexI_NDUFA9_subunit"/>
</dbReference>
<evidence type="ECO:0000259" key="1">
    <source>
        <dbReference type="Pfam" id="PF01370"/>
    </source>
</evidence>
<accession>A0A5E4UWQ6</accession>
<dbReference type="Proteomes" id="UP000414233">
    <property type="component" value="Unassembled WGS sequence"/>
</dbReference>